<dbReference type="EMBL" id="LGGX01000047">
    <property type="protein sequence ID" value="KUK85709.1"/>
    <property type="molecule type" value="Genomic_DNA"/>
</dbReference>
<dbReference type="AlphaFoldDB" id="A0A101HZN7"/>
<accession>A0A101HZN7</accession>
<reference evidence="2" key="1">
    <citation type="journal article" date="2015" name="MBio">
        <title>Genome-Resolved Metagenomic Analysis Reveals Roles for Candidate Phyla and Other Microbial Community Members in Biogeochemical Transformations in Oil Reservoirs.</title>
        <authorList>
            <person name="Hu P."/>
            <person name="Tom L."/>
            <person name="Singh A."/>
            <person name="Thomas B.C."/>
            <person name="Baker B.J."/>
            <person name="Piceno Y.M."/>
            <person name="Andersen G.L."/>
            <person name="Banfield J.F."/>
        </authorList>
    </citation>
    <scope>NUCLEOTIDE SEQUENCE [LARGE SCALE GENOMIC DNA]</scope>
</reference>
<evidence type="ECO:0000313" key="1">
    <source>
        <dbReference type="EMBL" id="KUK85709.1"/>
    </source>
</evidence>
<evidence type="ECO:0000313" key="2">
    <source>
        <dbReference type="Proteomes" id="UP000053467"/>
    </source>
</evidence>
<gene>
    <name evidence="1" type="ORF">XE03_1932</name>
</gene>
<name>A0A101HZN7_UNCT6</name>
<sequence>MTQKKKIDIYREASTSDNYFYLNNGIPIKNLAELLDQLANMNQELFNYHVSKQNNDFANWIRDVFNEKELARRMKMSRSPQGMLKSITKFLEN</sequence>
<dbReference type="Proteomes" id="UP000053467">
    <property type="component" value="Unassembled WGS sequence"/>
</dbReference>
<protein>
    <submittedName>
        <fullName evidence="1">Uncharacterized protein</fullName>
    </submittedName>
</protein>
<comment type="caution">
    <text evidence="1">The sequence shown here is derived from an EMBL/GenBank/DDBJ whole genome shotgun (WGS) entry which is preliminary data.</text>
</comment>
<organism evidence="1 2">
    <name type="scientific">candidate division TA06 bacterium 34_109</name>
    <dbReference type="NCBI Taxonomy" id="1635277"/>
    <lineage>
        <taxon>Bacteria</taxon>
        <taxon>Bacteria division TA06</taxon>
    </lineage>
</organism>
<proteinExistence type="predicted"/>